<dbReference type="SUPFAM" id="SSF53448">
    <property type="entry name" value="Nucleotide-diphospho-sugar transferases"/>
    <property type="match status" value="1"/>
</dbReference>
<proteinExistence type="predicted"/>
<reference evidence="4 5" key="1">
    <citation type="submission" date="2020-04" db="EMBL/GenBank/DDBJ databases">
        <title>Usitatibacter rugosus gen. nov., sp. nov. and Usitatibacter palustris sp. nov., novel members of Usitatibacteraceae fam. nov. within the order Nitrosomonadales isolated from soil.</title>
        <authorList>
            <person name="Huber K.J."/>
            <person name="Neumann-Schaal M."/>
            <person name="Geppert A."/>
            <person name="Luckner M."/>
            <person name="Wanner G."/>
            <person name="Overmann J."/>
        </authorList>
    </citation>
    <scope>NUCLEOTIDE SEQUENCE [LARGE SCALE GENOMIC DNA]</scope>
    <source>
        <strain evidence="4 5">0125_3</strain>
    </source>
</reference>
<dbReference type="PANTHER" id="PTHR43584:SF8">
    <property type="entry name" value="N-ACETYLMURAMATE ALPHA-1-PHOSPHATE URIDYLYLTRANSFERASE"/>
    <property type="match status" value="1"/>
</dbReference>
<keyword evidence="5" id="KW-1185">Reference proteome</keyword>
<protein>
    <submittedName>
        <fullName evidence="4">N-acetylmuramate alpha-1-phosphate uridylyltransferase</fullName>
        <ecNumber evidence="4">2.7.7.99</ecNumber>
    </submittedName>
</protein>
<keyword evidence="1 4" id="KW-0808">Transferase</keyword>
<dbReference type="NCBIfam" id="NF045761">
    <property type="entry name" value="NAMPUrTaseMurU"/>
    <property type="match status" value="1"/>
</dbReference>
<dbReference type="RefSeq" id="WP_171089057.1">
    <property type="nucleotide sequence ID" value="NZ_CP053069.1"/>
</dbReference>
<evidence type="ECO:0000256" key="2">
    <source>
        <dbReference type="ARBA" id="ARBA00022695"/>
    </source>
</evidence>
<dbReference type="InterPro" id="IPR054790">
    <property type="entry name" value="MurU"/>
</dbReference>
<evidence type="ECO:0000313" key="4">
    <source>
        <dbReference type="EMBL" id="QJR09365.1"/>
    </source>
</evidence>
<dbReference type="Gene3D" id="3.90.550.10">
    <property type="entry name" value="Spore Coat Polysaccharide Biosynthesis Protein SpsA, Chain A"/>
    <property type="match status" value="1"/>
</dbReference>
<evidence type="ECO:0000313" key="5">
    <source>
        <dbReference type="Proteomes" id="UP000501534"/>
    </source>
</evidence>
<accession>A0A6M4GQP1</accession>
<dbReference type="EMBL" id="CP053069">
    <property type="protein sequence ID" value="QJR09365.1"/>
    <property type="molecule type" value="Genomic_DNA"/>
</dbReference>
<dbReference type="AlphaFoldDB" id="A0A6M4GQP1"/>
<evidence type="ECO:0000259" key="3">
    <source>
        <dbReference type="Pfam" id="PF00483"/>
    </source>
</evidence>
<gene>
    <name evidence="4" type="primary">murU</name>
    <name evidence="4" type="ORF">DSM104443_00405</name>
</gene>
<dbReference type="EC" id="2.7.7.99" evidence="4"/>
<dbReference type="InterPro" id="IPR029044">
    <property type="entry name" value="Nucleotide-diphossugar_trans"/>
</dbReference>
<feature type="domain" description="Nucleotidyl transferase" evidence="3">
    <location>
        <begin position="2"/>
        <end position="141"/>
    </location>
</feature>
<dbReference type="Proteomes" id="UP000501534">
    <property type="component" value="Chromosome"/>
</dbReference>
<keyword evidence="2 4" id="KW-0548">Nucleotidyltransferase</keyword>
<dbReference type="CDD" id="cd06422">
    <property type="entry name" value="NTP_transferase_like_1"/>
    <property type="match status" value="1"/>
</dbReference>
<evidence type="ECO:0000256" key="1">
    <source>
        <dbReference type="ARBA" id="ARBA00022679"/>
    </source>
</evidence>
<dbReference type="InterPro" id="IPR050065">
    <property type="entry name" value="GlmU-like"/>
</dbReference>
<name>A0A6M4GQP1_9PROT</name>
<organism evidence="4 5">
    <name type="scientific">Usitatibacter rugosus</name>
    <dbReference type="NCBI Taxonomy" id="2732067"/>
    <lineage>
        <taxon>Bacteria</taxon>
        <taxon>Pseudomonadati</taxon>
        <taxon>Pseudomonadota</taxon>
        <taxon>Betaproteobacteria</taxon>
        <taxon>Nitrosomonadales</taxon>
        <taxon>Usitatibacteraceae</taxon>
        <taxon>Usitatibacter</taxon>
    </lineage>
</organism>
<dbReference type="KEGG" id="uru:DSM104443_00405"/>
<dbReference type="PANTHER" id="PTHR43584">
    <property type="entry name" value="NUCLEOTIDYL TRANSFERASE"/>
    <property type="match status" value="1"/>
</dbReference>
<dbReference type="Pfam" id="PF00483">
    <property type="entry name" value="NTP_transferase"/>
    <property type="match status" value="1"/>
</dbReference>
<dbReference type="GO" id="GO:0016779">
    <property type="term" value="F:nucleotidyltransferase activity"/>
    <property type="evidence" value="ECO:0007669"/>
    <property type="project" value="UniProtKB-KW"/>
</dbReference>
<dbReference type="InterPro" id="IPR005835">
    <property type="entry name" value="NTP_transferase_dom"/>
</dbReference>
<sequence length="229" mass="24865">MKAIVLAAGRGERLRPLTDTTPKPLLRAGGKRLIEWQLEGLVAGGFTDLVVNHAHLGPRIVEALGDGSRYGARIQYSAESPALETAGGIARGLPLLGSEPFLAVSADIYTRFDYGSLRPVIEDIARRPQERAAHFVLVPNPDYHPAGDMGLTAAGHVTRAAKPWLTYGNISVFHPLHFEGVDPNAAMRLFPWMYEACEAGRVTGELYTGPWDNVGTAEQLASLDRRLSE</sequence>